<proteinExistence type="predicted"/>
<protein>
    <submittedName>
        <fullName evidence="1">Uncharacterized protein</fullName>
    </submittedName>
</protein>
<dbReference type="EMBL" id="PCSH01000061">
    <property type="protein sequence ID" value="PIP41458.1"/>
    <property type="molecule type" value="Genomic_DNA"/>
</dbReference>
<dbReference type="Gene3D" id="3.40.910.10">
    <property type="entry name" value="Deoxyhypusine synthase"/>
    <property type="match status" value="1"/>
</dbReference>
<reference evidence="1 2" key="1">
    <citation type="submission" date="2017-09" db="EMBL/GenBank/DDBJ databases">
        <title>Depth-based differentiation of microbial function through sediment-hosted aquifers and enrichment of novel symbionts in the deep terrestrial subsurface.</title>
        <authorList>
            <person name="Probst A.J."/>
            <person name="Ladd B."/>
            <person name="Jarett J.K."/>
            <person name="Geller-Mcgrath D.E."/>
            <person name="Sieber C.M."/>
            <person name="Emerson J.B."/>
            <person name="Anantharaman K."/>
            <person name="Thomas B.C."/>
            <person name="Malmstrom R."/>
            <person name="Stieglmeier M."/>
            <person name="Klingl A."/>
            <person name="Woyke T."/>
            <person name="Ryan C.M."/>
            <person name="Banfield J.F."/>
        </authorList>
    </citation>
    <scope>NUCLEOTIDE SEQUENCE [LARGE SCALE GENOMIC DNA]</scope>
    <source>
        <strain evidence="1">CG23_combo_of_CG06-09_8_20_14_all_40_23</strain>
    </source>
</reference>
<accession>A0A2H0AAB1</accession>
<comment type="caution">
    <text evidence="1">The sequence shown here is derived from an EMBL/GenBank/DDBJ whole genome shotgun (WGS) entry which is preliminary data.</text>
</comment>
<evidence type="ECO:0000313" key="2">
    <source>
        <dbReference type="Proteomes" id="UP000231067"/>
    </source>
</evidence>
<name>A0A2H0AAB1_9BACT</name>
<organism evidence="1 2">
    <name type="scientific">Candidatus Desantisbacteria bacterium CG23_combo_of_CG06-09_8_20_14_all_40_23</name>
    <dbReference type="NCBI Taxonomy" id="1974550"/>
    <lineage>
        <taxon>Bacteria</taxon>
        <taxon>Candidatus Desantisiibacteriota</taxon>
    </lineage>
</organism>
<dbReference type="Proteomes" id="UP000231067">
    <property type="component" value="Unassembled WGS sequence"/>
</dbReference>
<gene>
    <name evidence="1" type="ORF">COX18_03310</name>
</gene>
<dbReference type="InterPro" id="IPR036982">
    <property type="entry name" value="Deoxyhypusine_synthase_sf"/>
</dbReference>
<evidence type="ECO:0000313" key="1">
    <source>
        <dbReference type="EMBL" id="PIP41458.1"/>
    </source>
</evidence>
<dbReference type="AlphaFoldDB" id="A0A2H0AAB1"/>
<sequence length="313" mass="33394">MEPISLATVTTYSLKDRSSKVETNKFALPHIKGDGLSVFLNKLPSILKGKDFPALIEQIVTAYHVKKPVIFGMGAHVIKCGLSPIIIDLMKRGVVTTISLNGAGVIHDFEVSFAGTTSEDVGPALSDGSFGMARETAEEINGAIIAGVARGWGIGRSVGERICILQAPYRDYSILASAFDMKIPVTVHVAIGTDIIHQHPSASGAAIGEASMIDFRLLANQIKDMGNGGVFVNIGSSVILPEVFLKALNVCRNLGHVVKDFTTANMDMVNHYRPLTNVVTRPVLTGGHGYCLIGHHELMVPLLAAGIIERMGV</sequence>